<dbReference type="Proteomes" id="UP000006375">
    <property type="component" value="Chromosome"/>
</dbReference>
<evidence type="ECO:0008006" key="3">
    <source>
        <dbReference type="Google" id="ProtNLM"/>
    </source>
</evidence>
<dbReference type="KEGG" id="gox:GOX2454"/>
<proteinExistence type="predicted"/>
<evidence type="ECO:0000313" key="2">
    <source>
        <dbReference type="Proteomes" id="UP000006375"/>
    </source>
</evidence>
<gene>
    <name evidence="1" type="ordered locus">GOX2454</name>
</gene>
<organism evidence="1 2">
    <name type="scientific">Gluconobacter oxydans (strain 621H)</name>
    <name type="common">Gluconobacter suboxydans</name>
    <dbReference type="NCBI Taxonomy" id="290633"/>
    <lineage>
        <taxon>Bacteria</taxon>
        <taxon>Pseudomonadati</taxon>
        <taxon>Pseudomonadota</taxon>
        <taxon>Alphaproteobacteria</taxon>
        <taxon>Acetobacterales</taxon>
        <taxon>Acetobacteraceae</taxon>
        <taxon>Gluconobacter</taxon>
    </lineage>
</organism>
<dbReference type="EMBL" id="CP000009">
    <property type="protein sequence ID" value="AAW62185.1"/>
    <property type="molecule type" value="Genomic_DNA"/>
</dbReference>
<dbReference type="AlphaFoldDB" id="Q5FN62"/>
<reference evidence="1 2" key="1">
    <citation type="journal article" date="2005" name="Nat. Biotechnol.">
        <title>Complete genome sequence of the acetic acid bacterium Gluconobacter oxydans.</title>
        <authorList>
            <person name="Prust C."/>
            <person name="Hoffmeister M."/>
            <person name="Liesegang H."/>
            <person name="Wiezer A."/>
            <person name="Fricke W.F."/>
            <person name="Ehrenreich A."/>
            <person name="Gottschalk G."/>
            <person name="Deppenmeier U."/>
        </authorList>
    </citation>
    <scope>NUCLEOTIDE SEQUENCE [LARGE SCALE GENOMIC DNA]</scope>
    <source>
        <strain evidence="1 2">621H</strain>
    </source>
</reference>
<sequence>MAQSFSQHHGIIMSITNFPVALQAAIQQGFLAREFENGLHSRLGFRQIADRERFAIGIGETVTKTRKSLKAPVTTPLNPSTNTNFDNGLTATGWTVEQYTLAINQYGDTTDLNMVTSLAGIASQFLANAHTNGVQAMQSLDRIARNTLFGGAQNGVGGYLGGNTRVTTTLGSAGTTIAVDDIRGFQRIIYDGQVVPVGAKGMTVTVGSGVYTLSAATADATNTSTAPGGISGTLTFSSNVAVADGTEGMAVVSAVAPSVIRPNNRLVTTDIAAGDFLKMANVLAAVANLRRNNVPTVDGCYNCYLDDLQMLGLYQDPEFQLLYRGQYGSEAMQSARVTELLNVRFIPTTEAPQQAALNAAAGPIHRALVVGAGALVEGNFEGTAFSNVPDRREDDLVEMIDDVAMVTREPLDRLRQIVAQSWYWIGGYALPTDLTADTTIIPTATNSYLKRGVVIESLGTDGRAAS</sequence>
<accession>Q5FN62</accession>
<protein>
    <recommendedName>
        <fullName evidence="3">DUF4043 domain-containing protein</fullName>
    </recommendedName>
</protein>
<name>Q5FN62_GLUOX</name>
<keyword evidence="2" id="KW-1185">Reference proteome</keyword>
<dbReference type="HOGENOM" id="CLU_586311_0_0_5"/>
<dbReference type="STRING" id="290633.GOX2454"/>
<evidence type="ECO:0000313" key="1">
    <source>
        <dbReference type="EMBL" id="AAW62185.1"/>
    </source>
</evidence>